<evidence type="ECO:0000256" key="5">
    <source>
        <dbReference type="SAM" id="MobiDB-lite"/>
    </source>
</evidence>
<reference evidence="7 8" key="1">
    <citation type="submission" date="2019-01" db="EMBL/GenBank/DDBJ databases">
        <title>Nocardioides guangzhouensis sp. nov., an actinobacterium isolated from soil.</title>
        <authorList>
            <person name="Fu Y."/>
            <person name="Cai Y."/>
            <person name="Lin Z."/>
            <person name="Chen P."/>
        </authorList>
    </citation>
    <scope>NUCLEOTIDE SEQUENCE [LARGE SCALE GENOMIC DNA]</scope>
    <source>
        <strain evidence="7 8">NBRC 105384</strain>
    </source>
</reference>
<dbReference type="GO" id="GO:0016787">
    <property type="term" value="F:hydrolase activity"/>
    <property type="evidence" value="ECO:0007669"/>
    <property type="project" value="UniProtKB-KW"/>
</dbReference>
<evidence type="ECO:0000256" key="3">
    <source>
        <dbReference type="ARBA" id="ARBA00022801"/>
    </source>
</evidence>
<organism evidence="7 8">
    <name type="scientific">Nocardioides iriomotensis</name>
    <dbReference type="NCBI Taxonomy" id="715784"/>
    <lineage>
        <taxon>Bacteria</taxon>
        <taxon>Bacillati</taxon>
        <taxon>Actinomycetota</taxon>
        <taxon>Actinomycetes</taxon>
        <taxon>Propionibacteriales</taxon>
        <taxon>Nocardioidaceae</taxon>
        <taxon>Nocardioides</taxon>
    </lineage>
</organism>
<dbReference type="PANTHER" id="PTHR43046">
    <property type="entry name" value="GDP-MANNOSE MANNOSYL HYDROLASE"/>
    <property type="match status" value="1"/>
</dbReference>
<gene>
    <name evidence="7" type="ORF">ETU37_12920</name>
</gene>
<evidence type="ECO:0000256" key="2">
    <source>
        <dbReference type="ARBA" id="ARBA00005582"/>
    </source>
</evidence>
<dbReference type="PROSITE" id="PS51462">
    <property type="entry name" value="NUDIX"/>
    <property type="match status" value="1"/>
</dbReference>
<dbReference type="EMBL" id="SDPU01000023">
    <property type="protein sequence ID" value="RYU11658.1"/>
    <property type="molecule type" value="Genomic_DNA"/>
</dbReference>
<evidence type="ECO:0000259" key="6">
    <source>
        <dbReference type="PROSITE" id="PS51462"/>
    </source>
</evidence>
<feature type="region of interest" description="Disordered" evidence="5">
    <location>
        <begin position="32"/>
        <end position="52"/>
    </location>
</feature>
<proteinExistence type="inferred from homology"/>
<evidence type="ECO:0000256" key="1">
    <source>
        <dbReference type="ARBA" id="ARBA00001946"/>
    </source>
</evidence>
<name>A0A4Q5J1X7_9ACTN</name>
<evidence type="ECO:0000313" key="8">
    <source>
        <dbReference type="Proteomes" id="UP000291189"/>
    </source>
</evidence>
<evidence type="ECO:0000313" key="7">
    <source>
        <dbReference type="EMBL" id="RYU11658.1"/>
    </source>
</evidence>
<comment type="cofactor">
    <cofactor evidence="1">
        <name>Mg(2+)</name>
        <dbReference type="ChEBI" id="CHEBI:18420"/>
    </cofactor>
</comment>
<comment type="similarity">
    <text evidence="2 4">Belongs to the Nudix hydrolase family.</text>
</comment>
<feature type="domain" description="Nudix hydrolase" evidence="6">
    <location>
        <begin position="70"/>
        <end position="206"/>
    </location>
</feature>
<dbReference type="AlphaFoldDB" id="A0A4Q5J1X7"/>
<dbReference type="Pfam" id="PF00293">
    <property type="entry name" value="NUDIX"/>
    <property type="match status" value="1"/>
</dbReference>
<protein>
    <submittedName>
        <fullName evidence="7">NUDIX domain-containing protein</fullName>
    </submittedName>
</protein>
<evidence type="ECO:0000256" key="4">
    <source>
        <dbReference type="RuleBase" id="RU003476"/>
    </source>
</evidence>
<dbReference type="Gene3D" id="3.90.79.10">
    <property type="entry name" value="Nucleoside Triphosphate Pyrophosphohydrolase"/>
    <property type="match status" value="1"/>
</dbReference>
<keyword evidence="8" id="KW-1185">Reference proteome</keyword>
<accession>A0A4Q5J1X7</accession>
<dbReference type="SUPFAM" id="SSF55811">
    <property type="entry name" value="Nudix"/>
    <property type="match status" value="1"/>
</dbReference>
<dbReference type="InterPro" id="IPR000086">
    <property type="entry name" value="NUDIX_hydrolase_dom"/>
</dbReference>
<dbReference type="Proteomes" id="UP000291189">
    <property type="component" value="Unassembled WGS sequence"/>
</dbReference>
<dbReference type="OrthoDB" id="161692at2"/>
<dbReference type="InterPro" id="IPR020476">
    <property type="entry name" value="Nudix_hydrolase"/>
</dbReference>
<dbReference type="InterPro" id="IPR015797">
    <property type="entry name" value="NUDIX_hydrolase-like_dom_sf"/>
</dbReference>
<comment type="caution">
    <text evidence="7">The sequence shown here is derived from an EMBL/GenBank/DDBJ whole genome shotgun (WGS) entry which is preliminary data.</text>
</comment>
<dbReference type="PRINTS" id="PR00502">
    <property type="entry name" value="NUDIXFAMILY"/>
</dbReference>
<keyword evidence="3 4" id="KW-0378">Hydrolase</keyword>
<dbReference type="InterPro" id="IPR020084">
    <property type="entry name" value="NUDIX_hydrolase_CS"/>
</dbReference>
<sequence length="215" mass="23205">MERAARPLNRAGQGGGSAAVRLWGGSVCSTPTRPINHDPSRGDLPVTDTPVRTGTTATTVVEDATPCAERNCRIVSVILVDDRGWLLLQERDAAAPVAPEQWGLVGGHVEEGETFDEALVRELAEETGLAVDGLELWFDEVVQHSPKVSSHLADHWQIHVGRADVSDADIVLGEGRQIVFVDPARIRAGELDLAIASSFALPRFLESETYRRLAG</sequence>
<dbReference type="PANTHER" id="PTHR43046:SF14">
    <property type="entry name" value="MUTT_NUDIX FAMILY PROTEIN"/>
    <property type="match status" value="1"/>
</dbReference>
<dbReference type="PROSITE" id="PS00893">
    <property type="entry name" value="NUDIX_BOX"/>
    <property type="match status" value="1"/>
</dbReference>